<feature type="transmembrane region" description="Helical" evidence="6">
    <location>
        <begin position="311"/>
        <end position="332"/>
    </location>
</feature>
<feature type="transmembrane region" description="Helical" evidence="6">
    <location>
        <begin position="214"/>
        <end position="233"/>
    </location>
</feature>
<gene>
    <name evidence="7" type="ORF">BRETT_000858</name>
</gene>
<evidence type="ECO:0000313" key="7">
    <source>
        <dbReference type="EMBL" id="QOU21138.1"/>
    </source>
</evidence>
<dbReference type="PANTHER" id="PTHR12570">
    <property type="match status" value="1"/>
</dbReference>
<comment type="subcellular location">
    <subcellularLocation>
        <location evidence="1">Membrane</location>
        <topology evidence="1">Multi-pass membrane protein</topology>
    </subcellularLocation>
</comment>
<feature type="region of interest" description="Disordered" evidence="5">
    <location>
        <begin position="531"/>
        <end position="575"/>
    </location>
</feature>
<feature type="compositionally biased region" description="Polar residues" evidence="5">
    <location>
        <begin position="531"/>
        <end position="549"/>
    </location>
</feature>
<dbReference type="GeneID" id="64572783"/>
<keyword evidence="4 6" id="KW-0472">Membrane</keyword>
<protein>
    <recommendedName>
        <fullName evidence="9">Magnesium transporter NIPA8</fullName>
    </recommendedName>
</protein>
<keyword evidence="2 6" id="KW-0812">Transmembrane</keyword>
<evidence type="ECO:0000256" key="3">
    <source>
        <dbReference type="ARBA" id="ARBA00022989"/>
    </source>
</evidence>
<sequence length="753" mass="83409">MIIFRYPPQSAQNLTRINLIIGCAAAVISSACQSLGLILQRKAHILSTKEKLLSGQAQSPYKRSMWHIGFFLFIFANVFGSAIQIVNLPLIALSPLQSLGLVFNSILSSVMLHEPFTASSTLGTTFVAIGAFIIAFFGGKLSQSTTSLEIFLQLIKERMFIVWSLLSLSIVSVLLILALLISRKSKVANSYVDTYLHTFIELPWVVNNNRKLEGVLYGCSSGILSADSLLLAKTSMDIIMSAFTGHTFSSLNNFIVYFVVAVFISLCLAQLYLLNEGLKYLSTAVLYPLVFCVYNFFSIGNGLVFYQQWKLITYASAILLILGSAMIVYGVFLLSGEKQANLGDEVHIRTSKGTNTHTPRREGSAFTVNSNLTSSTTRPHEPLTYDSTRSLHSYSGDDLIVDPIETSTLCDAGDNEVRTQSQASSSNISTSLPAASMPHSFSNASEFLSPIIKSTTENLNSAGRKVSGFLRKSISNLHGKSTSIGSTTQSDGFSKRIESLLPSRENNERDKFEVPEYISFGSMKDGSSFIKNYDSTNNSQESDNGISNESGKKDWSRSLATKTSTSHKFERNGSKIRSPNAHVLFDTFRPSNIGIPLRKRNLRITTDIPRVSNLGQIGSVSPVQNNELDSDYNSNNTFNYSLNNTIEEIQSQMHEIDNKARICSGMEDQDDLKNYQHASSQVSQNRVELKRKEGRTSVSFVHDQIPRHDSLYVPKRGGKTRNFTTSIIPSVKVHRRNLSFEQSELLEELNGRK</sequence>
<evidence type="ECO:0000313" key="8">
    <source>
        <dbReference type="Proteomes" id="UP000663131"/>
    </source>
</evidence>
<feature type="transmembrane region" description="Helical" evidence="6">
    <location>
        <begin position="160"/>
        <end position="181"/>
    </location>
</feature>
<dbReference type="GO" id="GO:0016020">
    <property type="term" value="C:membrane"/>
    <property type="evidence" value="ECO:0007669"/>
    <property type="project" value="UniProtKB-SubCell"/>
</dbReference>
<dbReference type="OrthoDB" id="2504919at2759"/>
<feature type="transmembrane region" description="Helical" evidence="6">
    <location>
        <begin position="285"/>
        <end position="304"/>
    </location>
</feature>
<dbReference type="EMBL" id="CP063136">
    <property type="protein sequence ID" value="QOU21138.1"/>
    <property type="molecule type" value="Genomic_DNA"/>
</dbReference>
<feature type="region of interest" description="Disordered" evidence="5">
    <location>
        <begin position="416"/>
        <end position="436"/>
    </location>
</feature>
<dbReference type="PROSITE" id="PS51257">
    <property type="entry name" value="PROKAR_LIPOPROTEIN"/>
    <property type="match status" value="1"/>
</dbReference>
<reference evidence="7" key="1">
    <citation type="submission" date="2020-10" db="EMBL/GenBank/DDBJ databases">
        <authorList>
            <person name="Palmer J.M."/>
        </authorList>
    </citation>
    <scope>NUCLEOTIDE SEQUENCE</scope>
    <source>
        <strain evidence="7">UCD 2041</strain>
    </source>
</reference>
<proteinExistence type="predicted"/>
<feature type="compositionally biased region" description="Low complexity" evidence="5">
    <location>
        <begin position="419"/>
        <end position="431"/>
    </location>
</feature>
<dbReference type="RefSeq" id="XP_041137631.1">
    <property type="nucleotide sequence ID" value="XM_041279417.1"/>
</dbReference>
<dbReference type="InterPro" id="IPR037185">
    <property type="entry name" value="EmrE-like"/>
</dbReference>
<dbReference type="Pfam" id="PF05653">
    <property type="entry name" value="Mg_trans_NIPA"/>
    <property type="match status" value="2"/>
</dbReference>
<evidence type="ECO:0000256" key="2">
    <source>
        <dbReference type="ARBA" id="ARBA00022692"/>
    </source>
</evidence>
<dbReference type="SUPFAM" id="SSF103481">
    <property type="entry name" value="Multidrug resistance efflux transporter EmrE"/>
    <property type="match status" value="1"/>
</dbReference>
<feature type="transmembrane region" description="Helical" evidence="6">
    <location>
        <begin position="17"/>
        <end position="39"/>
    </location>
</feature>
<dbReference type="PANTHER" id="PTHR12570:SF86">
    <property type="entry name" value="ADR321CP"/>
    <property type="match status" value="1"/>
</dbReference>
<dbReference type="GO" id="GO:0015095">
    <property type="term" value="F:magnesium ion transmembrane transporter activity"/>
    <property type="evidence" value="ECO:0007669"/>
    <property type="project" value="InterPro"/>
</dbReference>
<keyword evidence="3 6" id="KW-1133">Transmembrane helix</keyword>
<organism evidence="7 8">
    <name type="scientific">Dekkera bruxellensis</name>
    <name type="common">Brettanomyces custersii</name>
    <dbReference type="NCBI Taxonomy" id="5007"/>
    <lineage>
        <taxon>Eukaryota</taxon>
        <taxon>Fungi</taxon>
        <taxon>Dikarya</taxon>
        <taxon>Ascomycota</taxon>
        <taxon>Saccharomycotina</taxon>
        <taxon>Pichiomycetes</taxon>
        <taxon>Pichiales</taxon>
        <taxon>Pichiaceae</taxon>
        <taxon>Brettanomyces</taxon>
    </lineage>
</organism>
<evidence type="ECO:0000256" key="6">
    <source>
        <dbReference type="SAM" id="Phobius"/>
    </source>
</evidence>
<evidence type="ECO:0000256" key="5">
    <source>
        <dbReference type="SAM" id="MobiDB-lite"/>
    </source>
</evidence>
<dbReference type="KEGG" id="bbrx:BRETT_000858"/>
<reference evidence="7" key="2">
    <citation type="journal article" name="BMC Genomics">
        <title>New genome assemblies reveal patterns of domestication and adaptation across Brettanomyces (Dekkera) species.</title>
        <authorList>
            <person name="Roach M.J."/>
            <person name="Borneman A.R."/>
        </authorList>
    </citation>
    <scope>NUCLEOTIDE SEQUENCE</scope>
    <source>
        <strain evidence="7">UCD 2041</strain>
    </source>
</reference>
<dbReference type="Proteomes" id="UP000663131">
    <property type="component" value="Chromosome 8"/>
</dbReference>
<dbReference type="AlphaFoldDB" id="A0A871RBH7"/>
<feature type="transmembrane region" description="Helical" evidence="6">
    <location>
        <begin position="116"/>
        <end position="139"/>
    </location>
</feature>
<evidence type="ECO:0000256" key="1">
    <source>
        <dbReference type="ARBA" id="ARBA00004141"/>
    </source>
</evidence>
<feature type="transmembrane region" description="Helical" evidence="6">
    <location>
        <begin position="70"/>
        <end position="96"/>
    </location>
</feature>
<accession>A0A871RBH7</accession>
<feature type="transmembrane region" description="Helical" evidence="6">
    <location>
        <begin position="254"/>
        <end position="273"/>
    </location>
</feature>
<name>A0A871RBH7_DEKBR</name>
<dbReference type="InterPro" id="IPR008521">
    <property type="entry name" value="Mg_trans_NIPA"/>
</dbReference>
<evidence type="ECO:0000256" key="4">
    <source>
        <dbReference type="ARBA" id="ARBA00023136"/>
    </source>
</evidence>
<evidence type="ECO:0008006" key="9">
    <source>
        <dbReference type="Google" id="ProtNLM"/>
    </source>
</evidence>